<dbReference type="AlphaFoldDB" id="A0A9W4X8G0"/>
<evidence type="ECO:0000256" key="1">
    <source>
        <dbReference type="ARBA" id="ARBA00004367"/>
    </source>
</evidence>
<protein>
    <recommendedName>
        <fullName evidence="7">Endoplasmic reticulum lectin</fullName>
    </recommendedName>
    <alternativeName>
        <fullName evidence="7">Protein OS-9 homolog</fullName>
    </alternativeName>
</protein>
<comment type="subcellular location">
    <subcellularLocation>
        <location evidence="1 7">Endoplasmic reticulum membrane</location>
        <topology evidence="1 7">Peripheral membrane protein</topology>
        <orientation evidence="1 7">Lumenal side</orientation>
    </subcellularLocation>
</comment>
<dbReference type="GO" id="GO:0030246">
    <property type="term" value="F:carbohydrate binding"/>
    <property type="evidence" value="ECO:0007669"/>
    <property type="project" value="UniProtKB-UniRule"/>
</dbReference>
<keyword evidence="5 7" id="KW-0256">Endoplasmic reticulum</keyword>
<keyword evidence="3 8" id="KW-0732">Signal</keyword>
<evidence type="ECO:0000256" key="5">
    <source>
        <dbReference type="ARBA" id="ARBA00022824"/>
    </source>
</evidence>
<evidence type="ECO:0000313" key="10">
    <source>
        <dbReference type="EMBL" id="CAI5756210.1"/>
    </source>
</evidence>
<feature type="domain" description="MRH" evidence="9">
    <location>
        <begin position="102"/>
        <end position="265"/>
    </location>
</feature>
<evidence type="ECO:0000256" key="3">
    <source>
        <dbReference type="ARBA" id="ARBA00022729"/>
    </source>
</evidence>
<evidence type="ECO:0000256" key="8">
    <source>
        <dbReference type="SAM" id="SignalP"/>
    </source>
</evidence>
<dbReference type="InterPro" id="IPR012913">
    <property type="entry name" value="OS9-like_dom"/>
</dbReference>
<evidence type="ECO:0000256" key="7">
    <source>
        <dbReference type="RuleBase" id="RU369099"/>
    </source>
</evidence>
<dbReference type="GO" id="GO:0030968">
    <property type="term" value="P:endoplasmic reticulum unfolded protein response"/>
    <property type="evidence" value="ECO:0007669"/>
    <property type="project" value="UniProtKB-UniRule"/>
</dbReference>
<name>A0A9W4X8G0_9ASCO</name>
<dbReference type="Gene3D" id="2.70.130.10">
    <property type="entry name" value="Mannose-6-phosphate receptor binding domain"/>
    <property type="match status" value="1"/>
</dbReference>
<dbReference type="PROSITE" id="PS51914">
    <property type="entry name" value="MRH"/>
    <property type="match status" value="1"/>
</dbReference>
<dbReference type="InterPro" id="IPR045149">
    <property type="entry name" value="OS-9-like"/>
</dbReference>
<comment type="function">
    <text evidence="7">Lectin involved in the quality control of the secretory pathway. As a member of the endoplasmic reticulum-associated degradation lumenal (ERAD-L) surveillance system, targets misfolded endoplasmic reticulum lumenal glycoproteins for degradation.</text>
</comment>
<dbReference type="EMBL" id="CANTUO010000001">
    <property type="protein sequence ID" value="CAI5756210.1"/>
    <property type="molecule type" value="Genomic_DNA"/>
</dbReference>
<dbReference type="Pfam" id="PF07915">
    <property type="entry name" value="PRKCSH"/>
    <property type="match status" value="1"/>
</dbReference>
<dbReference type="PANTHER" id="PTHR15414:SF0">
    <property type="entry name" value="ENDOPLASMIC RETICULUM LECTIN 1"/>
    <property type="match status" value="1"/>
</dbReference>
<reference evidence="10" key="1">
    <citation type="submission" date="2022-12" db="EMBL/GenBank/DDBJ databases">
        <authorList>
            <person name="Brejova B."/>
        </authorList>
    </citation>
    <scope>NUCLEOTIDE SEQUENCE</scope>
</reference>
<evidence type="ECO:0000313" key="11">
    <source>
        <dbReference type="Proteomes" id="UP001152885"/>
    </source>
</evidence>
<evidence type="ECO:0000256" key="2">
    <source>
        <dbReference type="ARBA" id="ARBA00009918"/>
    </source>
</evidence>
<keyword evidence="6" id="KW-1015">Disulfide bond</keyword>
<dbReference type="PANTHER" id="PTHR15414">
    <property type="entry name" value="OS-9-RELATED"/>
    <property type="match status" value="1"/>
</dbReference>
<evidence type="ECO:0000256" key="4">
    <source>
        <dbReference type="ARBA" id="ARBA00022734"/>
    </source>
</evidence>
<keyword evidence="11" id="KW-1185">Reference proteome</keyword>
<keyword evidence="4 7" id="KW-0430">Lectin</keyword>
<feature type="signal peptide" evidence="8">
    <location>
        <begin position="1"/>
        <end position="17"/>
    </location>
</feature>
<comment type="similarity">
    <text evidence="2 7">Belongs to the OS-9 family.</text>
</comment>
<keyword evidence="7" id="KW-0472">Membrane</keyword>
<gene>
    <name evidence="10" type="ORF">CANVERA_P0727</name>
</gene>
<dbReference type="GO" id="GO:0030970">
    <property type="term" value="P:retrograde protein transport, ER to cytosol"/>
    <property type="evidence" value="ECO:0007669"/>
    <property type="project" value="TreeGrafter"/>
</dbReference>
<dbReference type="OrthoDB" id="448954at2759"/>
<dbReference type="Proteomes" id="UP001152885">
    <property type="component" value="Unassembled WGS sequence"/>
</dbReference>
<evidence type="ECO:0000259" key="9">
    <source>
        <dbReference type="PROSITE" id="PS51914"/>
    </source>
</evidence>
<sequence>MGWWLLFILLILQCIDGNIISKPKNRIVFEENGIPIKIAQSFLELESENGQFQILSTNQNQTYLCHLPQNKEITVKLPEFTMPIEELKSKALEILFSSFSNQNCTFNYNILANYWTIGYCFGDKIIQFHEELEDYMSGNHKPSIPKHIYTLGRFPGSEKFNKKVKIRNQAGKNKVSLNPVDFSLFEGDYSIFENLEPDSDSQNTQKFLKHTLLDGELCDLTNRPRSIDIVYKCDLTIDYLSILEIQEIKTCHYQMIINVPKLCTIEEFKKNIIHDNIVDIKCKSIDFKNDEEKEGPVSFDDFFKFPNELPIVENRLFPNKNNYKIDLNDYYMYPMGSGYYLGTRNESLKTSNPYWNNRMIFIYAFDKVEDTFPSLFASLMDRRIPSPVYINTNMATSLSWTDSFIAWYEIYNIFGDFIALFRIERDGNSKTHQLEIQKVDPMTLKDSDGDSVIIDKFIAPNNQWNFETFFRPNLQNVIGDKVTETVTVTIGEIGEIEIETETAIINLEAKEEVEEEDINHDEL</sequence>
<comment type="caution">
    <text evidence="10">The sequence shown here is derived from an EMBL/GenBank/DDBJ whole genome shotgun (WGS) entry which is preliminary data.</text>
</comment>
<proteinExistence type="inferred from homology"/>
<feature type="chain" id="PRO_5040920499" description="Endoplasmic reticulum lectin" evidence="8">
    <location>
        <begin position="18"/>
        <end position="523"/>
    </location>
</feature>
<evidence type="ECO:0000256" key="6">
    <source>
        <dbReference type="ARBA" id="ARBA00023157"/>
    </source>
</evidence>
<dbReference type="InterPro" id="IPR044865">
    <property type="entry name" value="MRH_dom"/>
</dbReference>
<organism evidence="10 11">
    <name type="scientific">Candida verbasci</name>
    <dbReference type="NCBI Taxonomy" id="1227364"/>
    <lineage>
        <taxon>Eukaryota</taxon>
        <taxon>Fungi</taxon>
        <taxon>Dikarya</taxon>
        <taxon>Ascomycota</taxon>
        <taxon>Saccharomycotina</taxon>
        <taxon>Pichiomycetes</taxon>
        <taxon>Debaryomycetaceae</taxon>
        <taxon>Candida/Lodderomyces clade</taxon>
        <taxon>Candida</taxon>
    </lineage>
</organism>
<dbReference type="GO" id="GO:0005788">
    <property type="term" value="C:endoplasmic reticulum lumen"/>
    <property type="evidence" value="ECO:0007669"/>
    <property type="project" value="UniProtKB-UniRule"/>
</dbReference>
<dbReference type="InterPro" id="IPR009011">
    <property type="entry name" value="Man6P_isomerase_rcpt-bd_dom_sf"/>
</dbReference>
<accession>A0A9W4X8G0</accession>
<dbReference type="GO" id="GO:0005789">
    <property type="term" value="C:endoplasmic reticulum membrane"/>
    <property type="evidence" value="ECO:0007669"/>
    <property type="project" value="UniProtKB-SubCell"/>
</dbReference>